<dbReference type="InterPro" id="IPR013098">
    <property type="entry name" value="Ig_I-set"/>
</dbReference>
<dbReference type="InterPro" id="IPR036179">
    <property type="entry name" value="Ig-like_dom_sf"/>
</dbReference>
<dbReference type="Gene3D" id="2.60.40.10">
    <property type="entry name" value="Immunoglobulins"/>
    <property type="match status" value="4"/>
</dbReference>
<dbReference type="Pfam" id="PF13895">
    <property type="entry name" value="Ig_2"/>
    <property type="match status" value="1"/>
</dbReference>
<dbReference type="CDD" id="cd00096">
    <property type="entry name" value="Ig"/>
    <property type="match status" value="1"/>
</dbReference>
<dbReference type="PROSITE" id="PS50835">
    <property type="entry name" value="IG_LIKE"/>
    <property type="match status" value="4"/>
</dbReference>
<evidence type="ECO:0000313" key="8">
    <source>
        <dbReference type="Proteomes" id="UP000007879"/>
    </source>
</evidence>
<dbReference type="InterPro" id="IPR001190">
    <property type="entry name" value="SRCR"/>
</dbReference>
<feature type="domain" description="Ig-like" evidence="6">
    <location>
        <begin position="456"/>
        <end position="540"/>
    </location>
</feature>
<feature type="domain" description="Ig-like" evidence="6">
    <location>
        <begin position="240"/>
        <end position="338"/>
    </location>
</feature>
<dbReference type="GO" id="GO:0016020">
    <property type="term" value="C:membrane"/>
    <property type="evidence" value="ECO:0007669"/>
    <property type="project" value="UniProtKB-SubCell"/>
</dbReference>
<comment type="caution">
    <text evidence="4">Lacks conserved residue(s) required for the propagation of feature annotation.</text>
</comment>
<dbReference type="SMART" id="SM00409">
    <property type="entry name" value="IG"/>
    <property type="match status" value="4"/>
</dbReference>
<dbReference type="InterPro" id="IPR007110">
    <property type="entry name" value="Ig-like_dom"/>
</dbReference>
<dbReference type="Gene3D" id="3.10.250.10">
    <property type="entry name" value="SRCR-like domain"/>
    <property type="match status" value="1"/>
</dbReference>
<evidence type="ECO:0000256" key="2">
    <source>
        <dbReference type="ARBA" id="ARBA00023157"/>
    </source>
</evidence>
<dbReference type="SMART" id="SM00408">
    <property type="entry name" value="IGc2"/>
    <property type="match status" value="4"/>
</dbReference>
<feature type="disulfide bond" evidence="4">
    <location>
        <begin position="101"/>
        <end position="111"/>
    </location>
</feature>
<dbReference type="KEGG" id="aqu:109593726"/>
<evidence type="ECO:0000256" key="3">
    <source>
        <dbReference type="ARBA" id="ARBA00023319"/>
    </source>
</evidence>
<dbReference type="eggNOG" id="KOG4475">
    <property type="taxonomic scope" value="Eukaryota"/>
</dbReference>
<reference evidence="8" key="1">
    <citation type="journal article" date="2010" name="Nature">
        <title>The Amphimedon queenslandica genome and the evolution of animal complexity.</title>
        <authorList>
            <person name="Srivastava M."/>
            <person name="Simakov O."/>
            <person name="Chapman J."/>
            <person name="Fahey B."/>
            <person name="Gauthier M.E."/>
            <person name="Mitros T."/>
            <person name="Richards G.S."/>
            <person name="Conaco C."/>
            <person name="Dacre M."/>
            <person name="Hellsten U."/>
            <person name="Larroux C."/>
            <person name="Putnam N.H."/>
            <person name="Stanke M."/>
            <person name="Adamska M."/>
            <person name="Darling A."/>
            <person name="Degnan S.M."/>
            <person name="Oakley T.H."/>
            <person name="Plachetzki D.C."/>
            <person name="Zhai Y."/>
            <person name="Adamski M."/>
            <person name="Calcino A."/>
            <person name="Cummins S.F."/>
            <person name="Goodstein D.M."/>
            <person name="Harris C."/>
            <person name="Jackson D.J."/>
            <person name="Leys S.P."/>
            <person name="Shu S."/>
            <person name="Woodcroft B.J."/>
            <person name="Vervoort M."/>
            <person name="Kosik K.S."/>
            <person name="Manning G."/>
            <person name="Degnan B.M."/>
            <person name="Rokhsar D.S."/>
        </authorList>
    </citation>
    <scope>NUCLEOTIDE SEQUENCE [LARGE SCALE GENOMIC DNA]</scope>
</reference>
<dbReference type="FunFam" id="2.60.40.10:FF:000032">
    <property type="entry name" value="palladin isoform X1"/>
    <property type="match status" value="1"/>
</dbReference>
<keyword evidence="1" id="KW-0677">Repeat</keyword>
<evidence type="ECO:0000259" key="5">
    <source>
        <dbReference type="PROSITE" id="PS50287"/>
    </source>
</evidence>
<proteinExistence type="predicted"/>
<feature type="disulfide bond" evidence="4">
    <location>
        <begin position="72"/>
        <end position="133"/>
    </location>
</feature>
<dbReference type="SMART" id="SM00202">
    <property type="entry name" value="SR"/>
    <property type="match status" value="1"/>
</dbReference>
<dbReference type="EnsemblMetazoa" id="XM_020008725.1">
    <property type="protein sequence ID" value="XP_019864284.1"/>
    <property type="gene ID" value="LOC109593726"/>
</dbReference>
<dbReference type="SUPFAM" id="SSF56487">
    <property type="entry name" value="SRCR-like"/>
    <property type="match status" value="1"/>
</dbReference>
<dbReference type="InterPro" id="IPR036772">
    <property type="entry name" value="SRCR-like_dom_sf"/>
</dbReference>
<feature type="domain" description="SRCR" evidence="5">
    <location>
        <begin position="26"/>
        <end position="134"/>
    </location>
</feature>
<dbReference type="Pfam" id="PF07679">
    <property type="entry name" value="I-set"/>
    <property type="match status" value="1"/>
</dbReference>
<dbReference type="PANTHER" id="PTHR44170:SF6">
    <property type="entry name" value="CONTACTIN"/>
    <property type="match status" value="1"/>
</dbReference>
<keyword evidence="3" id="KW-0393">Immunoglobulin domain</keyword>
<sequence>MTGAICHSSEDENSIGIISNCTTGGLRLVNVITRRPNAQSFDGVVQMCINGLWKPLCHNETTDNEAIGKVTCDQLGFGKQRIHSSKSISHQNPGVHLNLNCNGSESSLLDCAQIIHLSKFRLLTCNFNTKVHCSAPPVRISSLTPESVNTVVSEGSYSPVKLTCSATGTLPLVVRWNFLSTNLTVAYLRTFTNTVSGPNLTSVLTISDPSPASNGEYECIVENSHGVTRSRKSIVTIKVPPTIDVESEPFAEEGASAVMLCTGEGYPAPLLSFSKNGVRILTSSSSCHMTSNSVFPGVYRCTLSYSITNVNMSDAGSYICEASTNGTFPVQYKTTYLSVWGAPKVVKKPANTTIFLHPSDSGVVANLTCIVKGLPLPVIDWYRIAEGTLRSLIEGNSEEKRWRIVTKSSLSESTVHSSLLISNIRSEDQGMYQCIGANSLGSVRTEASLYVHAAHSAIIQALPSSVLIEGSKLTLLCSVYHQLSAKEYASFTWTKDDEPIKQKIPFNSVMTFKSISLADSGQYQCIYRTSTGQTLRASINIRVEAHLKIQLKGDSPVVFGHKMWLMIESNKPTSGIHCSVGRLTKDCSSGEVTFDDLSCSIHNIEPYPLSLTVNATSALGEVSLIVRKFYMDSPLLCSVHLINEGITVNGSQVMVEFTGMGPVKYYKCSLDSNRPRLCSSPLVLNNVSGGYHTLTIRPRGCYSRVEKPLSESFMIA</sequence>
<dbReference type="EnsemblMetazoa" id="Aqu2.1.40834_001">
    <property type="protein sequence ID" value="Aqu2.1.40834_001"/>
    <property type="gene ID" value="Aqu2.1.40834"/>
</dbReference>
<accession>A0A1X7VLR5</accession>
<dbReference type="InterPro" id="IPR003598">
    <property type="entry name" value="Ig_sub2"/>
</dbReference>
<dbReference type="OrthoDB" id="10039395at2759"/>
<dbReference type="AlphaFoldDB" id="A0A1X7VLR5"/>
<evidence type="ECO:0000259" key="6">
    <source>
        <dbReference type="PROSITE" id="PS50835"/>
    </source>
</evidence>
<reference evidence="7" key="2">
    <citation type="submission" date="2017-05" db="UniProtKB">
        <authorList>
            <consortium name="EnsemblMetazoa"/>
        </authorList>
    </citation>
    <scope>IDENTIFICATION</scope>
</reference>
<evidence type="ECO:0000256" key="1">
    <source>
        <dbReference type="ARBA" id="ARBA00022737"/>
    </source>
</evidence>
<gene>
    <name evidence="7" type="primary">109593726</name>
</gene>
<dbReference type="SUPFAM" id="SSF48726">
    <property type="entry name" value="Immunoglobulin"/>
    <property type="match status" value="4"/>
</dbReference>
<evidence type="ECO:0000313" key="7">
    <source>
        <dbReference type="EnsemblMetazoa" id="Aqu2.1.40834_001"/>
    </source>
</evidence>
<dbReference type="PANTHER" id="PTHR44170">
    <property type="entry name" value="PROTEIN SIDEKICK"/>
    <property type="match status" value="1"/>
</dbReference>
<dbReference type="PROSITE" id="PS50287">
    <property type="entry name" value="SRCR_2"/>
    <property type="match status" value="1"/>
</dbReference>
<evidence type="ECO:0000256" key="4">
    <source>
        <dbReference type="PROSITE-ProRule" id="PRU00196"/>
    </source>
</evidence>
<name>A0A1X7VLR5_AMPQE</name>
<keyword evidence="8" id="KW-1185">Reference proteome</keyword>
<feature type="domain" description="Ig-like" evidence="6">
    <location>
        <begin position="343"/>
        <end position="450"/>
    </location>
</feature>
<dbReference type="GO" id="GO:0098609">
    <property type="term" value="P:cell-cell adhesion"/>
    <property type="evidence" value="ECO:0007669"/>
    <property type="project" value="TreeGrafter"/>
</dbReference>
<keyword evidence="2 4" id="KW-1015">Disulfide bond</keyword>
<dbReference type="InterPro" id="IPR013783">
    <property type="entry name" value="Ig-like_fold"/>
</dbReference>
<organism evidence="7">
    <name type="scientific">Amphimedon queenslandica</name>
    <name type="common">Sponge</name>
    <dbReference type="NCBI Taxonomy" id="400682"/>
    <lineage>
        <taxon>Eukaryota</taxon>
        <taxon>Metazoa</taxon>
        <taxon>Porifera</taxon>
        <taxon>Demospongiae</taxon>
        <taxon>Heteroscleromorpha</taxon>
        <taxon>Haplosclerida</taxon>
        <taxon>Niphatidae</taxon>
        <taxon>Amphimedon</taxon>
    </lineage>
</organism>
<dbReference type="Pfam" id="PF13927">
    <property type="entry name" value="Ig_3"/>
    <property type="match status" value="2"/>
</dbReference>
<dbReference type="Pfam" id="PF00530">
    <property type="entry name" value="SRCR"/>
    <property type="match status" value="1"/>
</dbReference>
<dbReference type="Proteomes" id="UP000007879">
    <property type="component" value="Unassembled WGS sequence"/>
</dbReference>
<dbReference type="InterPro" id="IPR003599">
    <property type="entry name" value="Ig_sub"/>
</dbReference>
<feature type="domain" description="Ig-like" evidence="6">
    <location>
        <begin position="136"/>
        <end position="235"/>
    </location>
</feature>
<protein>
    <submittedName>
        <fullName evidence="7">Uncharacterized protein</fullName>
    </submittedName>
</protein>
<dbReference type="InParanoid" id="A0A1X7VLR5"/>